<dbReference type="AlphaFoldDB" id="A0A5P3ANR8"/>
<reference evidence="1 2" key="1">
    <citation type="submission" date="2018-08" db="EMBL/GenBank/DDBJ databases">
        <title>Genetic Globetrotter - A new plasmid hitch-hiking vast phylogenetic and geographic distances.</title>
        <authorList>
            <person name="Vollmers J."/>
            <person name="Petersen J."/>
        </authorList>
    </citation>
    <scope>NUCLEOTIDE SEQUENCE [LARGE SCALE GENOMIC DNA]</scope>
    <source>
        <strain evidence="1 2">DSM 26383</strain>
        <plasmid evidence="2">pridsm_03</plasmid>
    </source>
</reference>
<organism evidence="1 2">
    <name type="scientific">Roseovarius indicus</name>
    <dbReference type="NCBI Taxonomy" id="540747"/>
    <lineage>
        <taxon>Bacteria</taxon>
        <taxon>Pseudomonadati</taxon>
        <taxon>Pseudomonadota</taxon>
        <taxon>Alphaproteobacteria</taxon>
        <taxon>Rhodobacterales</taxon>
        <taxon>Roseobacteraceae</taxon>
        <taxon>Roseovarius</taxon>
    </lineage>
</organism>
<evidence type="ECO:0000313" key="2">
    <source>
        <dbReference type="Proteomes" id="UP000325785"/>
    </source>
</evidence>
<proteinExistence type="predicted"/>
<accession>A0A5P3ANR8</accession>
<sequence>MSENPEASITQAQRQAYLDRYGLTPAEAGHEMLLQMIEDHFAEGLETKVEPFPETDREFGALLDELRPLSADQLREKLVISGWLLQPYGEDEMRCQECMYYLVHKRWCDLPELDLPAKPEWWCRLWRI</sequence>
<dbReference type="Proteomes" id="UP000325785">
    <property type="component" value="Plasmid pRIdsm_03"/>
</dbReference>
<keyword evidence="1" id="KW-0614">Plasmid</keyword>
<dbReference type="KEGG" id="rid:RIdsm_05904"/>
<dbReference type="RefSeq" id="WP_197060312.1">
    <property type="nucleotide sequence ID" value="NZ_CP031601.1"/>
</dbReference>
<protein>
    <submittedName>
        <fullName evidence="1">Uncharacterized protein</fullName>
    </submittedName>
</protein>
<evidence type="ECO:0000313" key="1">
    <source>
        <dbReference type="EMBL" id="QEW30058.1"/>
    </source>
</evidence>
<gene>
    <name evidence="1" type="ORF">RIdsm_05904</name>
</gene>
<name>A0A5P3ANR8_9RHOB</name>
<geneLocation type="plasmid" evidence="2">
    <name>pridsm_03</name>
</geneLocation>
<dbReference type="EMBL" id="CP031601">
    <property type="protein sequence ID" value="QEW30058.1"/>
    <property type="molecule type" value="Genomic_DNA"/>
</dbReference>